<proteinExistence type="predicted"/>
<organism evidence="1 2">
    <name type="scientific">Leptospira ainlahdjerensis</name>
    <dbReference type="NCBI Taxonomy" id="2810033"/>
    <lineage>
        <taxon>Bacteria</taxon>
        <taxon>Pseudomonadati</taxon>
        <taxon>Spirochaetota</taxon>
        <taxon>Spirochaetia</taxon>
        <taxon>Leptospirales</taxon>
        <taxon>Leptospiraceae</taxon>
        <taxon>Leptospira</taxon>
    </lineage>
</organism>
<keyword evidence="2" id="KW-1185">Reference proteome</keyword>
<protein>
    <submittedName>
        <fullName evidence="1">Uncharacterized protein</fullName>
    </submittedName>
</protein>
<evidence type="ECO:0000313" key="2">
    <source>
        <dbReference type="Proteomes" id="UP000724686"/>
    </source>
</evidence>
<dbReference type="RefSeq" id="WP_205281641.1">
    <property type="nucleotide sequence ID" value="NZ_JAFFPU010000080.1"/>
</dbReference>
<accession>A0ABS2UH50</accession>
<sequence>MEDFLKWIDEEVDRELQIWKPFILGAAQFSQKEIEDAPTVLYAKIMEVVDRIKKREAEEKVEELKFLAKLIRGTGL</sequence>
<dbReference type="Proteomes" id="UP000724686">
    <property type="component" value="Unassembled WGS sequence"/>
</dbReference>
<dbReference type="EMBL" id="JAFFPU010000080">
    <property type="protein sequence ID" value="MBM9579689.1"/>
    <property type="molecule type" value="Genomic_DNA"/>
</dbReference>
<reference evidence="1 2" key="1">
    <citation type="submission" date="2021-02" db="EMBL/GenBank/DDBJ databases">
        <title>Leptospira ainlahdjerensis sp. nov., Leptospira ainazelensis sp. nov., Leptospira abararensis sp. nov. and Leptospira chreensis sp. nov., four new species isolated from water sources in Algeria.</title>
        <authorList>
            <person name="Amara Korba A."/>
            <person name="Kainiu M."/>
            <person name="Vincent A.T."/>
            <person name="Mariet J.-F."/>
            <person name="Veyrier F.J."/>
            <person name="Goarant C."/>
            <person name="Picardeau M."/>
        </authorList>
    </citation>
    <scope>NUCLEOTIDE SEQUENCE [LARGE SCALE GENOMIC DNA]</scope>
    <source>
        <strain evidence="1 2">201903070</strain>
    </source>
</reference>
<comment type="caution">
    <text evidence="1">The sequence shown here is derived from an EMBL/GenBank/DDBJ whole genome shotgun (WGS) entry which is preliminary data.</text>
</comment>
<gene>
    <name evidence="1" type="ORF">JWG45_21300</name>
</gene>
<name>A0ABS2UH50_9LEPT</name>
<evidence type="ECO:0000313" key="1">
    <source>
        <dbReference type="EMBL" id="MBM9579689.1"/>
    </source>
</evidence>